<accession>A0ABD2MQV4</accession>
<dbReference type="EMBL" id="JABFTP020000021">
    <property type="protein sequence ID" value="KAL3268712.1"/>
    <property type="molecule type" value="Genomic_DNA"/>
</dbReference>
<evidence type="ECO:0000313" key="2">
    <source>
        <dbReference type="EMBL" id="KAL3268712.1"/>
    </source>
</evidence>
<protein>
    <submittedName>
        <fullName evidence="2">Uncharacterized protein</fullName>
    </submittedName>
</protein>
<feature type="region of interest" description="Disordered" evidence="1">
    <location>
        <begin position="1"/>
        <end position="35"/>
    </location>
</feature>
<comment type="caution">
    <text evidence="2">The sequence shown here is derived from an EMBL/GenBank/DDBJ whole genome shotgun (WGS) entry which is preliminary data.</text>
</comment>
<reference evidence="2 3" key="1">
    <citation type="journal article" date="2021" name="BMC Biol.">
        <title>Horizontally acquired antibacterial genes associated with adaptive radiation of ladybird beetles.</title>
        <authorList>
            <person name="Li H.S."/>
            <person name="Tang X.F."/>
            <person name="Huang Y.H."/>
            <person name="Xu Z.Y."/>
            <person name="Chen M.L."/>
            <person name="Du X.Y."/>
            <person name="Qiu B.Y."/>
            <person name="Chen P.T."/>
            <person name="Zhang W."/>
            <person name="Slipinski A."/>
            <person name="Escalona H.E."/>
            <person name="Waterhouse R.M."/>
            <person name="Zwick A."/>
            <person name="Pang H."/>
        </authorList>
    </citation>
    <scope>NUCLEOTIDE SEQUENCE [LARGE SCALE GENOMIC DNA]</scope>
    <source>
        <strain evidence="2">SYSU2018</strain>
    </source>
</reference>
<dbReference type="Proteomes" id="UP001516400">
    <property type="component" value="Unassembled WGS sequence"/>
</dbReference>
<organism evidence="2 3">
    <name type="scientific">Cryptolaemus montrouzieri</name>
    <dbReference type="NCBI Taxonomy" id="559131"/>
    <lineage>
        <taxon>Eukaryota</taxon>
        <taxon>Metazoa</taxon>
        <taxon>Ecdysozoa</taxon>
        <taxon>Arthropoda</taxon>
        <taxon>Hexapoda</taxon>
        <taxon>Insecta</taxon>
        <taxon>Pterygota</taxon>
        <taxon>Neoptera</taxon>
        <taxon>Endopterygota</taxon>
        <taxon>Coleoptera</taxon>
        <taxon>Polyphaga</taxon>
        <taxon>Cucujiformia</taxon>
        <taxon>Coccinelloidea</taxon>
        <taxon>Coccinellidae</taxon>
        <taxon>Scymninae</taxon>
        <taxon>Scymnini</taxon>
        <taxon>Cryptolaemus</taxon>
    </lineage>
</organism>
<evidence type="ECO:0000256" key="1">
    <source>
        <dbReference type="SAM" id="MobiDB-lite"/>
    </source>
</evidence>
<gene>
    <name evidence="2" type="ORF">HHI36_007814</name>
</gene>
<proteinExistence type="predicted"/>
<feature type="compositionally biased region" description="Polar residues" evidence="1">
    <location>
        <begin position="17"/>
        <end position="28"/>
    </location>
</feature>
<name>A0ABD2MQV4_9CUCU</name>
<evidence type="ECO:0000313" key="3">
    <source>
        <dbReference type="Proteomes" id="UP001516400"/>
    </source>
</evidence>
<sequence length="264" mass="29613">MDEDDDPSNRGDPPPSSKSNIVISSYASKVNKHQTPRKDQAIIFNAVDDCKLTDYLLALGPITTNQPASELASSPIPSTQHRQTQITPEGTTFKKTDEISTMQPNSSNIGNNYNTVQIKRIHNEIVSPTADTHSQPEINFTKPLLKKPKHETKANENKSKIMNTDFFLPVKDLIEAHSPPFVLTYDELTDLFSNLLGANNQILLAQDYTNDLSGLNYMIEEIQPALEDRILKSRCTKFRKKLKRHLDGIATDSESDTSQDPNNY</sequence>
<keyword evidence="3" id="KW-1185">Reference proteome</keyword>
<dbReference type="AlphaFoldDB" id="A0ABD2MQV4"/>